<dbReference type="RefSeq" id="WP_152646766.1">
    <property type="nucleotide sequence ID" value="NZ_CP059735.1"/>
</dbReference>
<dbReference type="InterPro" id="IPR005467">
    <property type="entry name" value="His_kinase_dom"/>
</dbReference>
<dbReference type="Proteomes" id="UP000032568">
    <property type="component" value="Chromosome"/>
</dbReference>
<feature type="transmembrane region" description="Helical" evidence="4">
    <location>
        <begin position="76"/>
        <end position="97"/>
    </location>
</feature>
<organism evidence="7 8">
    <name type="scientific">Thalassomonas actiniarum</name>
    <dbReference type="NCBI Taxonomy" id="485447"/>
    <lineage>
        <taxon>Bacteria</taxon>
        <taxon>Pseudomonadati</taxon>
        <taxon>Pseudomonadota</taxon>
        <taxon>Gammaproteobacteria</taxon>
        <taxon>Alteromonadales</taxon>
        <taxon>Colwelliaceae</taxon>
        <taxon>Thalassomonas</taxon>
    </lineage>
</organism>
<dbReference type="Pfam" id="PF02518">
    <property type="entry name" value="HATPase_c"/>
    <property type="match status" value="1"/>
</dbReference>
<dbReference type="SUPFAM" id="SSF55874">
    <property type="entry name" value="ATPase domain of HSP90 chaperone/DNA topoisomerase II/histidine kinase"/>
    <property type="match status" value="1"/>
</dbReference>
<dbReference type="Gene3D" id="3.30.565.10">
    <property type="entry name" value="Histidine kinase-like ATPase, C-terminal domain"/>
    <property type="match status" value="1"/>
</dbReference>
<dbReference type="CDD" id="cd00130">
    <property type="entry name" value="PAS"/>
    <property type="match status" value="1"/>
</dbReference>
<dbReference type="InterPro" id="IPR004358">
    <property type="entry name" value="Sig_transdc_His_kin-like_C"/>
</dbReference>
<dbReference type="EMBL" id="CP059735">
    <property type="protein sequence ID" value="WDD97600.1"/>
    <property type="molecule type" value="Genomic_DNA"/>
</dbReference>
<reference evidence="7 8" key="1">
    <citation type="journal article" date="2015" name="Genome Announc.">
        <title>Draft Genome Sequences of Marine Isolates of Thalassomonas viridans and Thalassomonas actiniarum.</title>
        <authorList>
            <person name="Olonade I."/>
            <person name="van Zyl L.J."/>
            <person name="Trindade M."/>
        </authorList>
    </citation>
    <scope>NUCLEOTIDE SEQUENCE [LARGE SCALE GENOMIC DNA]</scope>
    <source>
        <strain evidence="7 8">A5K-106</strain>
    </source>
</reference>
<dbReference type="KEGG" id="tact:SG35_020105"/>
<dbReference type="PROSITE" id="PS50924">
    <property type="entry name" value="MHYT"/>
    <property type="match status" value="1"/>
</dbReference>
<dbReference type="InterPro" id="IPR000014">
    <property type="entry name" value="PAS"/>
</dbReference>
<feature type="transmembrane region" description="Helical" evidence="4">
    <location>
        <begin position="41"/>
        <end position="64"/>
    </location>
</feature>
<dbReference type="PROSITE" id="PS50109">
    <property type="entry name" value="HIS_KIN"/>
    <property type="match status" value="1"/>
</dbReference>
<keyword evidence="4" id="KW-1133">Transmembrane helix</keyword>
<keyword evidence="8" id="KW-1185">Reference proteome</keyword>
<feature type="transmembrane region" description="Helical" evidence="4">
    <location>
        <begin position="6"/>
        <end position="29"/>
    </location>
</feature>
<dbReference type="InterPro" id="IPR036097">
    <property type="entry name" value="HisK_dim/P_sf"/>
</dbReference>
<dbReference type="EC" id="2.7.13.3" evidence="2"/>
<dbReference type="AlphaFoldDB" id="A0AAF0C2A6"/>
<feature type="domain" description="MHYT" evidence="6">
    <location>
        <begin position="5"/>
        <end position="199"/>
    </location>
</feature>
<protein>
    <recommendedName>
        <fullName evidence="2">histidine kinase</fullName>
        <ecNumber evidence="2">2.7.13.3</ecNumber>
    </recommendedName>
</protein>
<name>A0AAF0C2A6_9GAMM</name>
<dbReference type="SUPFAM" id="SSF55785">
    <property type="entry name" value="PYP-like sensor domain (PAS domain)"/>
    <property type="match status" value="1"/>
</dbReference>
<dbReference type="GO" id="GO:0000155">
    <property type="term" value="F:phosphorelay sensor kinase activity"/>
    <property type="evidence" value="ECO:0007669"/>
    <property type="project" value="InterPro"/>
</dbReference>
<dbReference type="InterPro" id="IPR005330">
    <property type="entry name" value="MHYT_dom"/>
</dbReference>
<dbReference type="Pfam" id="PF03707">
    <property type="entry name" value="MHYT"/>
    <property type="match status" value="3"/>
</dbReference>
<dbReference type="SUPFAM" id="SSF47384">
    <property type="entry name" value="Homodimeric domain of signal transducing histidine kinase"/>
    <property type="match status" value="1"/>
</dbReference>
<evidence type="ECO:0000259" key="6">
    <source>
        <dbReference type="PROSITE" id="PS50924"/>
    </source>
</evidence>
<evidence type="ECO:0000256" key="4">
    <source>
        <dbReference type="PROSITE-ProRule" id="PRU00244"/>
    </source>
</evidence>
<reference evidence="7 8" key="2">
    <citation type="journal article" date="2022" name="Mar. Drugs">
        <title>Bioassay-Guided Fractionation Leads to the Detection of Cholic Acid Generated by the Rare Thalassomonas sp.</title>
        <authorList>
            <person name="Pheiffer F."/>
            <person name="Schneider Y.K."/>
            <person name="Hansen E.H."/>
            <person name="Andersen J.H."/>
            <person name="Isaksson J."/>
            <person name="Busche T."/>
            <person name="R C."/>
            <person name="Kalinowski J."/>
            <person name="Zyl L.V."/>
            <person name="Trindade M."/>
        </authorList>
    </citation>
    <scope>NUCLEOTIDE SEQUENCE [LARGE SCALE GENOMIC DNA]</scope>
    <source>
        <strain evidence="7 8">A5K-106</strain>
    </source>
</reference>
<sequence length="657" mass="72275">MEGHFNFLLVGLSILVAGFAAYSALVVLMQAWNINAGKNKPLWYVFGSLVLGSGLWAMHFIGMLAHVIPVNMPYDVIITLLSVLPAIIGAFFTLYLLSSERFTLFNTQMAALSLSLGISLMHFIGMEAIVIEGQMIYDFTLFIASLLFAHILASFAVYLITLVHKFRKNKSSLRLACAAVIGAAISGMHYIAMASVSFYQQQAANSFSPQMSAQSQVLSLIIAAVVAIFVAATILMALIEQRLQAAEDTARASQAREQDIIEHLANGWFVINDKGHIHQYNSTVLTMFSYKPQGLDNCPLEQLMPSITQEKLIKEINGEQKEIIGQTLILEGAKANGNRFPIEVTFSKMTLVIDFKVMCNCIVRDITSRVQLETQLRHAMKLESLGEMASGIAHEINTPIQYVSDNTAFLKESFANMITALQASQDYLDNSKPEGGEAVKALIEKADLNFLTEEIPLALSQSLEGLTRISTIVGAMKSFSHSSRGEMKLTNITEAIETTLTVAQSEWRHVAEVETIFDSSLPRVMCLRDEFNQVILNIVVNAAHAIAEKFAADERGKITIRTHQDNADAIITIKDNGTGMTEKVLNRIFDPFYTTKDVGKGTGQGLSMAYNVIVEQHQGKLYAQSVYGEGSVFTIQLPIQSKLVATPHQAAIQEVIT</sequence>
<gene>
    <name evidence="7" type="ORF">SG35_020105</name>
</gene>
<dbReference type="PRINTS" id="PR00344">
    <property type="entry name" value="BCTRLSENSOR"/>
</dbReference>
<keyword evidence="4" id="KW-0472">Membrane</keyword>
<dbReference type="Gene3D" id="1.10.287.130">
    <property type="match status" value="1"/>
</dbReference>
<dbReference type="PANTHER" id="PTHR43065">
    <property type="entry name" value="SENSOR HISTIDINE KINASE"/>
    <property type="match status" value="1"/>
</dbReference>
<evidence type="ECO:0000259" key="5">
    <source>
        <dbReference type="PROSITE" id="PS50109"/>
    </source>
</evidence>
<dbReference type="InterPro" id="IPR003661">
    <property type="entry name" value="HisK_dim/P_dom"/>
</dbReference>
<feature type="transmembrane region" description="Helical" evidence="4">
    <location>
        <begin position="109"/>
        <end position="130"/>
    </location>
</feature>
<dbReference type="NCBIfam" id="TIGR00229">
    <property type="entry name" value="sensory_box"/>
    <property type="match status" value="1"/>
</dbReference>
<comment type="catalytic activity">
    <reaction evidence="1">
        <text>ATP + protein L-histidine = ADP + protein N-phospho-L-histidine.</text>
        <dbReference type="EC" id="2.7.13.3"/>
    </reaction>
</comment>
<evidence type="ECO:0000256" key="2">
    <source>
        <dbReference type="ARBA" id="ARBA00012438"/>
    </source>
</evidence>
<keyword evidence="4" id="KW-0812">Transmembrane</keyword>
<dbReference type="GO" id="GO:0016020">
    <property type="term" value="C:membrane"/>
    <property type="evidence" value="ECO:0007669"/>
    <property type="project" value="UniProtKB-UniRule"/>
</dbReference>
<dbReference type="CDD" id="cd00082">
    <property type="entry name" value="HisKA"/>
    <property type="match status" value="1"/>
</dbReference>
<feature type="transmembrane region" description="Helical" evidence="4">
    <location>
        <begin position="142"/>
        <end position="163"/>
    </location>
</feature>
<dbReference type="PANTHER" id="PTHR43065:SF50">
    <property type="entry name" value="HISTIDINE KINASE"/>
    <property type="match status" value="1"/>
</dbReference>
<feature type="transmembrane region" description="Helical" evidence="4">
    <location>
        <begin position="175"/>
        <end position="198"/>
    </location>
</feature>
<dbReference type="Gene3D" id="3.30.450.20">
    <property type="entry name" value="PAS domain"/>
    <property type="match status" value="1"/>
</dbReference>
<evidence type="ECO:0000256" key="3">
    <source>
        <dbReference type="ARBA" id="ARBA00022553"/>
    </source>
</evidence>
<dbReference type="SMART" id="SM00387">
    <property type="entry name" value="HATPase_c"/>
    <property type="match status" value="1"/>
</dbReference>
<evidence type="ECO:0000313" key="7">
    <source>
        <dbReference type="EMBL" id="WDD97600.1"/>
    </source>
</evidence>
<evidence type="ECO:0000313" key="8">
    <source>
        <dbReference type="Proteomes" id="UP000032568"/>
    </source>
</evidence>
<evidence type="ECO:0000256" key="1">
    <source>
        <dbReference type="ARBA" id="ARBA00000085"/>
    </source>
</evidence>
<keyword evidence="3" id="KW-0597">Phosphoprotein</keyword>
<proteinExistence type="predicted"/>
<dbReference type="Pfam" id="PF13426">
    <property type="entry name" value="PAS_9"/>
    <property type="match status" value="1"/>
</dbReference>
<dbReference type="InterPro" id="IPR035965">
    <property type="entry name" value="PAS-like_dom_sf"/>
</dbReference>
<dbReference type="InterPro" id="IPR036890">
    <property type="entry name" value="HATPase_C_sf"/>
</dbReference>
<accession>A0AAF0C2A6</accession>
<dbReference type="InterPro" id="IPR003594">
    <property type="entry name" value="HATPase_dom"/>
</dbReference>
<feature type="transmembrane region" description="Helical" evidence="4">
    <location>
        <begin position="218"/>
        <end position="239"/>
    </location>
</feature>
<feature type="domain" description="Histidine kinase" evidence="5">
    <location>
        <begin position="391"/>
        <end position="641"/>
    </location>
</feature>